<feature type="non-terminal residue" evidence="7">
    <location>
        <position position="1"/>
    </location>
</feature>
<dbReference type="GO" id="GO:0016301">
    <property type="term" value="F:kinase activity"/>
    <property type="evidence" value="ECO:0007669"/>
    <property type="project" value="UniProtKB-KW"/>
</dbReference>
<evidence type="ECO:0000256" key="4">
    <source>
        <dbReference type="ARBA" id="ARBA00022777"/>
    </source>
</evidence>
<dbReference type="CDD" id="cd16917">
    <property type="entry name" value="HATPase_UhpB-NarQ-NarX-like"/>
    <property type="match status" value="1"/>
</dbReference>
<reference evidence="7 8" key="1">
    <citation type="submission" date="2024-09" db="EMBL/GenBank/DDBJ databases">
        <authorList>
            <person name="Sun Q."/>
            <person name="Mori K."/>
        </authorList>
    </citation>
    <scope>NUCLEOTIDE SEQUENCE [LARGE SCALE GENOMIC DNA]</scope>
    <source>
        <strain evidence="7 8">TBRC 2205</strain>
    </source>
</reference>
<comment type="caution">
    <text evidence="7">The sequence shown here is derived from an EMBL/GenBank/DDBJ whole genome shotgun (WGS) entry which is preliminary data.</text>
</comment>
<proteinExistence type="predicted"/>
<evidence type="ECO:0000313" key="8">
    <source>
        <dbReference type="Proteomes" id="UP001589894"/>
    </source>
</evidence>
<keyword evidence="8" id="KW-1185">Reference proteome</keyword>
<keyword evidence="3" id="KW-0808">Transferase</keyword>
<keyword evidence="5" id="KW-0902">Two-component regulatory system</keyword>
<evidence type="ECO:0000256" key="1">
    <source>
        <dbReference type="ARBA" id="ARBA00000085"/>
    </source>
</evidence>
<protein>
    <recommendedName>
        <fullName evidence="2">histidine kinase</fullName>
        <ecNumber evidence="2">2.7.13.3</ecNumber>
    </recommendedName>
</protein>
<gene>
    <name evidence="7" type="ORF">ACFFHU_13340</name>
</gene>
<dbReference type="PANTHER" id="PTHR24421">
    <property type="entry name" value="NITRATE/NITRITE SENSOR PROTEIN NARX-RELATED"/>
    <property type="match status" value="1"/>
</dbReference>
<dbReference type="InterPro" id="IPR036890">
    <property type="entry name" value="HATPase_C_sf"/>
</dbReference>
<dbReference type="SMART" id="SM00387">
    <property type="entry name" value="HATPase_c"/>
    <property type="match status" value="1"/>
</dbReference>
<evidence type="ECO:0000256" key="5">
    <source>
        <dbReference type="ARBA" id="ARBA00023012"/>
    </source>
</evidence>
<dbReference type="Gene3D" id="3.30.565.10">
    <property type="entry name" value="Histidine kinase-like ATPase, C-terminal domain"/>
    <property type="match status" value="1"/>
</dbReference>
<dbReference type="RefSeq" id="WP_377338657.1">
    <property type="nucleotide sequence ID" value="NZ_JBHLUE010000011.1"/>
</dbReference>
<dbReference type="Proteomes" id="UP001589894">
    <property type="component" value="Unassembled WGS sequence"/>
</dbReference>
<evidence type="ECO:0000256" key="2">
    <source>
        <dbReference type="ARBA" id="ARBA00012438"/>
    </source>
</evidence>
<dbReference type="EMBL" id="JBHLUE010000011">
    <property type="protein sequence ID" value="MFC0565114.1"/>
    <property type="molecule type" value="Genomic_DNA"/>
</dbReference>
<dbReference type="SUPFAM" id="SSF55874">
    <property type="entry name" value="ATPase domain of HSP90 chaperone/DNA topoisomerase II/histidine kinase"/>
    <property type="match status" value="1"/>
</dbReference>
<keyword evidence="4 7" id="KW-0418">Kinase</keyword>
<accession>A0ABV6NXF7</accession>
<dbReference type="PANTHER" id="PTHR24421:SF10">
    <property type="entry name" value="NITRATE_NITRITE SENSOR PROTEIN NARQ"/>
    <property type="match status" value="1"/>
</dbReference>
<feature type="domain" description="Histidine kinase/HSP90-like ATPase" evidence="6">
    <location>
        <begin position="96"/>
        <end position="186"/>
    </location>
</feature>
<name>A0ABV6NXF7_9ACTN</name>
<dbReference type="EC" id="2.7.13.3" evidence="2"/>
<evidence type="ECO:0000313" key="7">
    <source>
        <dbReference type="EMBL" id="MFC0565114.1"/>
    </source>
</evidence>
<dbReference type="InterPro" id="IPR003594">
    <property type="entry name" value="HATPase_dom"/>
</dbReference>
<organism evidence="7 8">
    <name type="scientific">Plantactinospora siamensis</name>
    <dbReference type="NCBI Taxonomy" id="555372"/>
    <lineage>
        <taxon>Bacteria</taxon>
        <taxon>Bacillati</taxon>
        <taxon>Actinomycetota</taxon>
        <taxon>Actinomycetes</taxon>
        <taxon>Micromonosporales</taxon>
        <taxon>Micromonosporaceae</taxon>
        <taxon>Plantactinospora</taxon>
    </lineage>
</organism>
<evidence type="ECO:0000256" key="3">
    <source>
        <dbReference type="ARBA" id="ARBA00022679"/>
    </source>
</evidence>
<comment type="catalytic activity">
    <reaction evidence="1">
        <text>ATP + protein L-histidine = ADP + protein N-phospho-L-histidine.</text>
        <dbReference type="EC" id="2.7.13.3"/>
    </reaction>
</comment>
<dbReference type="InterPro" id="IPR050482">
    <property type="entry name" value="Sensor_HK_TwoCompSys"/>
</dbReference>
<evidence type="ECO:0000259" key="6">
    <source>
        <dbReference type="SMART" id="SM00387"/>
    </source>
</evidence>
<sequence>AGAAGDRGVAGTGRGAATVDVAGSGETDGVDKALRLIDEARAAATGALDDLRAVMHSIHPAVLADRGLGAAVRALALDLATPVTVTGEPPADLAPAVETAVYFAIAESLANVAKHSGAAAATVRFERSRGSLRIEVTDDGTGGADPARGTGLRGIGDRLDAIDARLRVDSPVGGPTRISITVPVEPS</sequence>